<dbReference type="EMBL" id="ACIM02000001">
    <property type="protein sequence ID" value="EEW97859.1"/>
    <property type="molecule type" value="Genomic_DNA"/>
</dbReference>
<name>C9LQM3_9FIRM</name>
<comment type="caution">
    <text evidence="1">The sequence shown here is derived from an EMBL/GenBank/DDBJ whole genome shotgun (WGS) entry which is preliminary data.</text>
</comment>
<evidence type="ECO:0000313" key="2">
    <source>
        <dbReference type="Proteomes" id="UP000004736"/>
    </source>
</evidence>
<reference evidence="1" key="1">
    <citation type="submission" date="2009-09" db="EMBL/GenBank/DDBJ databases">
        <authorList>
            <person name="Weinstock G."/>
            <person name="Sodergren E."/>
            <person name="Clifton S."/>
            <person name="Fulton L."/>
            <person name="Fulton B."/>
            <person name="Courtney L."/>
            <person name="Fronick C."/>
            <person name="Harrison M."/>
            <person name="Strong C."/>
            <person name="Farmer C."/>
            <person name="Delahaunty K."/>
            <person name="Markovic C."/>
            <person name="Hall O."/>
            <person name="Minx P."/>
            <person name="Tomlinson C."/>
            <person name="Mitreva M."/>
            <person name="Nelson J."/>
            <person name="Hou S."/>
            <person name="Wollam A."/>
            <person name="Pepin K.H."/>
            <person name="Johnson M."/>
            <person name="Bhonagiri V."/>
            <person name="Nash W.E."/>
            <person name="Warren W."/>
            <person name="Chinwalla A."/>
            <person name="Mardis E.R."/>
            <person name="Wilson R.K."/>
        </authorList>
    </citation>
    <scope>NUCLEOTIDE SEQUENCE [LARGE SCALE GENOMIC DNA]</scope>
    <source>
        <strain evidence="1">DSM 15470</strain>
    </source>
</reference>
<dbReference type="Proteomes" id="UP000004736">
    <property type="component" value="Unassembled WGS sequence"/>
</dbReference>
<sequence>MENILKIYVKCYNICKVCEIQQRGEGMARIKGAKRWNEISSSQWLSLFADPAVMSDLMMIIISSLYHAPDYTDNAKHIADTLSMEYRALNAAVGWAGNKIRDRYESGAFFEEPARTAEKKKVPPAVEAEKEFTLTAEEAVWGKALSEMAPWQYIFDGGEDEYGAYLWILKPEMAAAFRELEEAEVSAENSVREALASDISSFGTEGNLFSSTADETVEKIRKVLEERSRFFRKSLSEKAECCVCGIHRLSLLKAVPYGEGGMKHKGLVLCPIHAALFAAHLISFSDRGKVLVSPSVTEEEKEQFGLTKGMDARYTFSRRRMAVHRRIFNQKGRKEK</sequence>
<dbReference type="AlphaFoldDB" id="C9LQM3"/>
<evidence type="ECO:0000313" key="1">
    <source>
        <dbReference type="EMBL" id="EEW97859.1"/>
    </source>
</evidence>
<organism evidence="1 2">
    <name type="scientific">Dialister invisus DSM 15470</name>
    <dbReference type="NCBI Taxonomy" id="592028"/>
    <lineage>
        <taxon>Bacteria</taxon>
        <taxon>Bacillati</taxon>
        <taxon>Bacillota</taxon>
        <taxon>Negativicutes</taxon>
        <taxon>Veillonellales</taxon>
        <taxon>Veillonellaceae</taxon>
        <taxon>Dialister</taxon>
    </lineage>
</organism>
<gene>
    <name evidence="1" type="ORF">GCWU000321_01855</name>
</gene>
<proteinExistence type="predicted"/>
<accession>C9LQM3</accession>
<keyword evidence="2" id="KW-1185">Reference proteome</keyword>
<evidence type="ECO:0008006" key="3">
    <source>
        <dbReference type="Google" id="ProtNLM"/>
    </source>
</evidence>
<protein>
    <recommendedName>
        <fullName evidence="3">Type II restriction endonuclease</fullName>
    </recommendedName>
</protein>
<dbReference type="HOGENOM" id="CLU_926632_0_0_9"/>
<dbReference type="STRING" id="592028.GCWU000321_01855"/>